<name>A0A382A8K2_9ZZZZ</name>
<sequence length="29" mass="3132">QAANPCRDLPAGVAPIEGEEPCEEVPQRR</sequence>
<feature type="region of interest" description="Disordered" evidence="1">
    <location>
        <begin position="1"/>
        <end position="29"/>
    </location>
</feature>
<proteinExistence type="predicted"/>
<organism evidence="2">
    <name type="scientific">marine metagenome</name>
    <dbReference type="NCBI Taxonomy" id="408172"/>
    <lineage>
        <taxon>unclassified sequences</taxon>
        <taxon>metagenomes</taxon>
        <taxon>ecological metagenomes</taxon>
    </lineage>
</organism>
<evidence type="ECO:0000313" key="2">
    <source>
        <dbReference type="EMBL" id="SVA97367.1"/>
    </source>
</evidence>
<gene>
    <name evidence="2" type="ORF">METZ01_LOCUS150221</name>
</gene>
<dbReference type="AlphaFoldDB" id="A0A382A8K2"/>
<reference evidence="2" key="1">
    <citation type="submission" date="2018-05" db="EMBL/GenBank/DDBJ databases">
        <authorList>
            <person name="Lanie J.A."/>
            <person name="Ng W.-L."/>
            <person name="Kazmierczak K.M."/>
            <person name="Andrzejewski T.M."/>
            <person name="Davidsen T.M."/>
            <person name="Wayne K.J."/>
            <person name="Tettelin H."/>
            <person name="Glass J.I."/>
            <person name="Rusch D."/>
            <person name="Podicherti R."/>
            <person name="Tsui H.-C.T."/>
            <person name="Winkler M.E."/>
        </authorList>
    </citation>
    <scope>NUCLEOTIDE SEQUENCE</scope>
</reference>
<protein>
    <submittedName>
        <fullName evidence="2">Uncharacterized protein</fullName>
    </submittedName>
</protein>
<feature type="non-terminal residue" evidence="2">
    <location>
        <position position="1"/>
    </location>
</feature>
<accession>A0A382A8K2</accession>
<evidence type="ECO:0000256" key="1">
    <source>
        <dbReference type="SAM" id="MobiDB-lite"/>
    </source>
</evidence>
<dbReference type="EMBL" id="UINC01024197">
    <property type="protein sequence ID" value="SVA97367.1"/>
    <property type="molecule type" value="Genomic_DNA"/>
</dbReference>